<evidence type="ECO:0000313" key="3">
    <source>
        <dbReference type="EMBL" id="PYI50007.1"/>
    </source>
</evidence>
<dbReference type="GO" id="GO:0003725">
    <property type="term" value="F:double-stranded RNA binding"/>
    <property type="evidence" value="ECO:0007669"/>
    <property type="project" value="TreeGrafter"/>
</dbReference>
<keyword evidence="4" id="KW-1185">Reference proteome</keyword>
<dbReference type="RefSeq" id="WP_110844094.1">
    <property type="nucleotide sequence ID" value="NZ_QJVJ01000025.1"/>
</dbReference>
<dbReference type="EMBL" id="QJVJ01000025">
    <property type="protein sequence ID" value="PYI50007.1"/>
    <property type="molecule type" value="Genomic_DNA"/>
</dbReference>
<dbReference type="Gene3D" id="3.30.460.10">
    <property type="entry name" value="Beta Polymerase, domain 2"/>
    <property type="match status" value="1"/>
</dbReference>
<evidence type="ECO:0000313" key="4">
    <source>
        <dbReference type="Proteomes" id="UP000247476"/>
    </source>
</evidence>
<dbReference type="Proteomes" id="UP000247476">
    <property type="component" value="Unassembled WGS sequence"/>
</dbReference>
<dbReference type="PANTHER" id="PTHR11258">
    <property type="entry name" value="2-5 OLIGOADENYLATE SYNTHETASE"/>
    <property type="match status" value="1"/>
</dbReference>
<keyword evidence="2" id="KW-0175">Coiled coil</keyword>
<keyword evidence="1" id="KW-0051">Antiviral defense</keyword>
<accession>A0A2V5KIF0</accession>
<dbReference type="GO" id="GO:0016020">
    <property type="term" value="C:membrane"/>
    <property type="evidence" value="ECO:0007669"/>
    <property type="project" value="TreeGrafter"/>
</dbReference>
<dbReference type="Pfam" id="PF18144">
    <property type="entry name" value="SMODS"/>
    <property type="match status" value="1"/>
</dbReference>
<keyword evidence="3" id="KW-0808">Transferase</keyword>
<dbReference type="GO" id="GO:0005829">
    <property type="term" value="C:cytosol"/>
    <property type="evidence" value="ECO:0007669"/>
    <property type="project" value="TreeGrafter"/>
</dbReference>
<dbReference type="SUPFAM" id="SSF81301">
    <property type="entry name" value="Nucleotidyltransferase"/>
    <property type="match status" value="1"/>
</dbReference>
<dbReference type="GO" id="GO:0001730">
    <property type="term" value="F:2'-5'-oligoadenylate synthetase activity"/>
    <property type="evidence" value="ECO:0007669"/>
    <property type="project" value="TreeGrafter"/>
</dbReference>
<dbReference type="Gene3D" id="1.10.1410.20">
    <property type="entry name" value="2'-5'-oligoadenylate synthetase 1, domain 2"/>
    <property type="match status" value="1"/>
</dbReference>
<evidence type="ECO:0000256" key="1">
    <source>
        <dbReference type="ARBA" id="ARBA00023118"/>
    </source>
</evidence>
<dbReference type="InterPro" id="IPR053445">
    <property type="entry name" value="CBASS_cN_synthase"/>
</dbReference>
<dbReference type="InterPro" id="IPR006116">
    <property type="entry name" value="NT_2-5OAS_ClassI-CCAase"/>
</dbReference>
<comment type="caution">
    <text evidence="3">The sequence shown here is derived from an EMBL/GenBank/DDBJ whole genome shotgun (WGS) entry which is preliminary data.</text>
</comment>
<feature type="coiled-coil region" evidence="2">
    <location>
        <begin position="16"/>
        <end position="43"/>
    </location>
</feature>
<organism evidence="3 4">
    <name type="scientific">Paenibacillus flagellatus</name>
    <dbReference type="NCBI Taxonomy" id="2211139"/>
    <lineage>
        <taxon>Bacteria</taxon>
        <taxon>Bacillati</taxon>
        <taxon>Bacillota</taxon>
        <taxon>Bacilli</taxon>
        <taxon>Bacillales</taxon>
        <taxon>Paenibacillaceae</taxon>
        <taxon>Paenibacillus</taxon>
    </lineage>
</organism>
<proteinExistence type="predicted"/>
<dbReference type="NCBIfam" id="NF041116">
    <property type="entry name" value="CBASS_cyclase_a"/>
    <property type="match status" value="1"/>
</dbReference>
<dbReference type="InterPro" id="IPR043519">
    <property type="entry name" value="NT_sf"/>
</dbReference>
<reference evidence="3 4" key="1">
    <citation type="submission" date="2018-05" db="EMBL/GenBank/DDBJ databases">
        <title>Paenibacillus flagellatus sp. nov., isolated from selenium mineral soil.</title>
        <authorList>
            <person name="Dai X."/>
        </authorList>
    </citation>
    <scope>NUCLEOTIDE SEQUENCE [LARGE SCALE GENOMIC DNA]</scope>
    <source>
        <strain evidence="3 4">DXL2</strain>
    </source>
</reference>
<dbReference type="GO" id="GO:0051607">
    <property type="term" value="P:defense response to virus"/>
    <property type="evidence" value="ECO:0007669"/>
    <property type="project" value="UniProtKB-KW"/>
</dbReference>
<dbReference type="PANTHER" id="PTHR11258:SF11">
    <property type="entry name" value="C2H2-TYPE DOMAIN-CONTAINING PROTEIN"/>
    <property type="match status" value="1"/>
</dbReference>
<dbReference type="OrthoDB" id="3328101at2"/>
<dbReference type="AlphaFoldDB" id="A0A2V5KIF0"/>
<gene>
    <name evidence="3" type="ORF">DLM86_31185</name>
</gene>
<protein>
    <submittedName>
        <fullName evidence="3">Nucleotidyltransferase</fullName>
    </submittedName>
</protein>
<name>A0A2V5KIF0_9BACL</name>
<sequence length="315" mass="36031">MLFTNTDLKTFAESHINVKKEKVDEYREQVNRLRDKLADYIKDNPEYGLVKMLHSGSVRKGTALKTLNDMDVAVYVKPEAVDENDESNILEYVRQALVEIYTKHNMKPEQFTIGHHCVKVSFKGSGLDVDVVPVIPNGEADDRGYLITRDTGERVLTSIPLHLEFIRKRKSANTNFAQMVRITKWWRDQRDFKFKSFLIELIWAHIADTEGIADEIVPALKQFFRYIIKTELKSNIIFEDNYKKSKVTLSSTGANIFDPVNPENNVGQSLDDEKRMRIVDEADDALGYLTHAEQASTKGVAISSLKQIFGTSFSF</sequence>
<dbReference type="CDD" id="cd05400">
    <property type="entry name" value="NT_2-5OAS_ClassI-CCAase"/>
    <property type="match status" value="1"/>
</dbReference>
<evidence type="ECO:0000256" key="2">
    <source>
        <dbReference type="SAM" id="Coils"/>
    </source>
</evidence>